<dbReference type="Gene3D" id="1.20.120.720">
    <property type="entry name" value="Myosin VI head, motor domain, U50 subdomain"/>
    <property type="match status" value="1"/>
</dbReference>
<dbReference type="GO" id="GO:0016020">
    <property type="term" value="C:membrane"/>
    <property type="evidence" value="ECO:0007669"/>
    <property type="project" value="TreeGrafter"/>
</dbReference>
<keyword evidence="2" id="KW-0547">Nucleotide-binding</keyword>
<sequence>MSYVDGTAEIDAVTKLLGVKSTRLNEALTQPSIKVGENVIRKNQNMQKTVYSAAALAKVLYERVFRWLLEKCNEAISENTKMITESIYNRFIGVLDIAGFEIVQNNSFEQLCINYTNEKLQAFFNHFMFVREQSEYLEEGIRWIQTDYALDLKPTIDIIEKPLGLLSLLEEECVVPNGSDHSLLQKLCTNLAKYPEFKKAKHSQRCQTVRHFTIKHYAGSVDYNIDSWVEKNRDVVENAVLEVMGDSTKSLVKKLFPPGNNFAKNNEINHFHGLLPHYLRVLPIRAH</sequence>
<keyword evidence="9" id="KW-1185">Reference proteome</keyword>
<evidence type="ECO:0000256" key="6">
    <source>
        <dbReference type="PROSITE-ProRule" id="PRU00782"/>
    </source>
</evidence>
<dbReference type="InterPro" id="IPR027417">
    <property type="entry name" value="P-loop_NTPase"/>
</dbReference>
<name>A0A3P7JVW4_STRVU</name>
<comment type="similarity">
    <text evidence="1 6">Belongs to the TRAFAC class myosin-kinesin ATPase superfamily. Myosin family.</text>
</comment>
<keyword evidence="5 6" id="KW-0009">Actin-binding</keyword>
<dbReference type="Pfam" id="PF00063">
    <property type="entry name" value="Myosin_head"/>
    <property type="match status" value="1"/>
</dbReference>
<keyword evidence="3" id="KW-0067">ATP-binding</keyword>
<reference evidence="8 9" key="1">
    <citation type="submission" date="2018-11" db="EMBL/GenBank/DDBJ databases">
        <authorList>
            <consortium name="Pathogen Informatics"/>
        </authorList>
    </citation>
    <scope>NUCLEOTIDE SEQUENCE [LARGE SCALE GENOMIC DNA]</scope>
</reference>
<gene>
    <name evidence="8" type="ORF">SVUK_LOCUS15415</name>
</gene>
<evidence type="ECO:0000256" key="3">
    <source>
        <dbReference type="ARBA" id="ARBA00022840"/>
    </source>
</evidence>
<dbReference type="SMART" id="SM00242">
    <property type="entry name" value="MYSc"/>
    <property type="match status" value="1"/>
</dbReference>
<dbReference type="Gene3D" id="1.20.58.530">
    <property type="match status" value="1"/>
</dbReference>
<keyword evidence="6" id="KW-0518">Myosin</keyword>
<keyword evidence="6" id="KW-0505">Motor protein</keyword>
<accession>A0A3P7JVW4</accession>
<evidence type="ECO:0000313" key="8">
    <source>
        <dbReference type="EMBL" id="VDM80417.1"/>
    </source>
</evidence>
<dbReference type="PANTHER" id="PTHR13140:SF857">
    <property type="entry name" value="MYOSIN-11"/>
    <property type="match status" value="1"/>
</dbReference>
<dbReference type="EMBL" id="UYYB01108561">
    <property type="protein sequence ID" value="VDM80417.1"/>
    <property type="molecule type" value="Genomic_DNA"/>
</dbReference>
<dbReference type="Proteomes" id="UP000270094">
    <property type="component" value="Unassembled WGS sequence"/>
</dbReference>
<dbReference type="InterPro" id="IPR001609">
    <property type="entry name" value="Myosin_head_motor_dom-like"/>
</dbReference>
<evidence type="ECO:0000256" key="1">
    <source>
        <dbReference type="ARBA" id="ARBA00008314"/>
    </source>
</evidence>
<dbReference type="GO" id="GO:0005524">
    <property type="term" value="F:ATP binding"/>
    <property type="evidence" value="ECO:0007669"/>
    <property type="project" value="UniProtKB-KW"/>
</dbReference>
<dbReference type="PROSITE" id="PS51456">
    <property type="entry name" value="MYOSIN_MOTOR"/>
    <property type="match status" value="1"/>
</dbReference>
<evidence type="ECO:0000256" key="4">
    <source>
        <dbReference type="ARBA" id="ARBA00023054"/>
    </source>
</evidence>
<dbReference type="GO" id="GO:0051015">
    <property type="term" value="F:actin filament binding"/>
    <property type="evidence" value="ECO:0007669"/>
    <property type="project" value="TreeGrafter"/>
</dbReference>
<dbReference type="PANTHER" id="PTHR13140">
    <property type="entry name" value="MYOSIN"/>
    <property type="match status" value="1"/>
</dbReference>
<dbReference type="GO" id="GO:0007015">
    <property type="term" value="P:actin filament organization"/>
    <property type="evidence" value="ECO:0007669"/>
    <property type="project" value="TreeGrafter"/>
</dbReference>
<protein>
    <recommendedName>
        <fullName evidence="7">Myosin motor domain-containing protein</fullName>
    </recommendedName>
</protein>
<keyword evidence="4" id="KW-0175">Coiled coil</keyword>
<dbReference type="GO" id="GO:0000146">
    <property type="term" value="F:microfilament motor activity"/>
    <property type="evidence" value="ECO:0007669"/>
    <property type="project" value="TreeGrafter"/>
</dbReference>
<dbReference type="OrthoDB" id="312459at2759"/>
<dbReference type="SUPFAM" id="SSF52540">
    <property type="entry name" value="P-loop containing nucleoside triphosphate hydrolases"/>
    <property type="match status" value="1"/>
</dbReference>
<dbReference type="GO" id="GO:0016459">
    <property type="term" value="C:myosin complex"/>
    <property type="evidence" value="ECO:0007669"/>
    <property type="project" value="UniProtKB-KW"/>
</dbReference>
<feature type="domain" description="Myosin motor" evidence="7">
    <location>
        <begin position="1"/>
        <end position="287"/>
    </location>
</feature>
<comment type="caution">
    <text evidence="6">Lacks conserved residue(s) required for the propagation of feature annotation.</text>
</comment>
<proteinExistence type="inferred from homology"/>
<evidence type="ECO:0000313" key="9">
    <source>
        <dbReference type="Proteomes" id="UP000270094"/>
    </source>
</evidence>
<organism evidence="8 9">
    <name type="scientific">Strongylus vulgaris</name>
    <name type="common">Blood worm</name>
    <dbReference type="NCBI Taxonomy" id="40348"/>
    <lineage>
        <taxon>Eukaryota</taxon>
        <taxon>Metazoa</taxon>
        <taxon>Ecdysozoa</taxon>
        <taxon>Nematoda</taxon>
        <taxon>Chromadorea</taxon>
        <taxon>Rhabditida</taxon>
        <taxon>Rhabditina</taxon>
        <taxon>Rhabditomorpha</taxon>
        <taxon>Strongyloidea</taxon>
        <taxon>Strongylidae</taxon>
        <taxon>Strongylus</taxon>
    </lineage>
</organism>
<evidence type="ECO:0000259" key="7">
    <source>
        <dbReference type="PROSITE" id="PS51456"/>
    </source>
</evidence>
<dbReference type="GO" id="GO:0005737">
    <property type="term" value="C:cytoplasm"/>
    <property type="evidence" value="ECO:0007669"/>
    <property type="project" value="TreeGrafter"/>
</dbReference>
<dbReference type="AlphaFoldDB" id="A0A3P7JVW4"/>
<evidence type="ECO:0000256" key="2">
    <source>
        <dbReference type="ARBA" id="ARBA00022741"/>
    </source>
</evidence>
<evidence type="ECO:0000256" key="5">
    <source>
        <dbReference type="ARBA" id="ARBA00023203"/>
    </source>
</evidence>